<name>D9X5Y3_STRVT</name>
<sequence length="53" mass="5536">MSACSPRIHGSSASMALGVTFWRVMAGSLCSVRPALGTAGDSSISYPWAINNY</sequence>
<dbReference type="STRING" id="591159.SSQG_06632"/>
<dbReference type="EMBL" id="GG657757">
    <property type="protein sequence ID" value="EFL36113.1"/>
    <property type="molecule type" value="Genomic_DNA"/>
</dbReference>
<organism evidence="1 2">
    <name type="scientific">Streptomyces viridochromogenes (strain DSM 40736 / JCM 4977 / BCRC 1201 / Tue 494)</name>
    <dbReference type="NCBI Taxonomy" id="591159"/>
    <lineage>
        <taxon>Bacteria</taxon>
        <taxon>Bacillati</taxon>
        <taxon>Actinomycetota</taxon>
        <taxon>Actinomycetes</taxon>
        <taxon>Kitasatosporales</taxon>
        <taxon>Streptomycetaceae</taxon>
        <taxon>Streptomyces</taxon>
    </lineage>
</organism>
<dbReference type="Proteomes" id="UP000004184">
    <property type="component" value="Unassembled WGS sequence"/>
</dbReference>
<reference evidence="2" key="1">
    <citation type="submission" date="2009-02" db="EMBL/GenBank/DDBJ databases">
        <title>Annotation of Streptomyces viridochromogenes strain DSM 40736.</title>
        <authorList>
            <consortium name="The Broad Institute Genome Sequencing Platform"/>
            <consortium name="Broad Institute Microbial Sequencing Center"/>
            <person name="Fischbach M."/>
            <person name="Godfrey P."/>
            <person name="Ward D."/>
            <person name="Young S."/>
            <person name="Zeng Q."/>
            <person name="Koehrsen M."/>
            <person name="Alvarado L."/>
            <person name="Berlin A.M."/>
            <person name="Bochicchio J."/>
            <person name="Borenstein D."/>
            <person name="Chapman S.B."/>
            <person name="Chen Z."/>
            <person name="Engels R."/>
            <person name="Freedman E."/>
            <person name="Gellesch M."/>
            <person name="Goldberg J."/>
            <person name="Griggs A."/>
            <person name="Gujja S."/>
            <person name="Heilman E.R."/>
            <person name="Heiman D.I."/>
            <person name="Hepburn T.A."/>
            <person name="Howarth C."/>
            <person name="Jen D."/>
            <person name="Larson L."/>
            <person name="Lewis B."/>
            <person name="Mehta T."/>
            <person name="Park D."/>
            <person name="Pearson M."/>
            <person name="Richards J."/>
            <person name="Roberts A."/>
            <person name="Saif S."/>
            <person name="Shea T.D."/>
            <person name="Shenoy N."/>
            <person name="Sisk P."/>
            <person name="Stolte C."/>
            <person name="Sykes S.N."/>
            <person name="Thomson T."/>
            <person name="Walk T."/>
            <person name="White J."/>
            <person name="Yandava C."/>
            <person name="Straight P."/>
            <person name="Clardy J."/>
            <person name="Hung D."/>
            <person name="Kolter R."/>
            <person name="Mekalanos J."/>
            <person name="Walker S."/>
            <person name="Walsh C.T."/>
            <person name="Wieland-Brown L.C."/>
            <person name="Haas B."/>
            <person name="Nusbaum C."/>
            <person name="Birren B."/>
        </authorList>
    </citation>
    <scope>NUCLEOTIDE SEQUENCE [LARGE SCALE GENOMIC DNA]</scope>
    <source>
        <strain evidence="2">DSM 40736 / JCM 4977 / BCRC 1201 / Tue 494</strain>
    </source>
</reference>
<proteinExistence type="predicted"/>
<dbReference type="HOGENOM" id="CLU_3066901_0_0_11"/>
<dbReference type="AlphaFoldDB" id="D9X5Y3"/>
<evidence type="ECO:0000313" key="2">
    <source>
        <dbReference type="Proteomes" id="UP000004184"/>
    </source>
</evidence>
<keyword evidence="2" id="KW-1185">Reference proteome</keyword>
<protein>
    <submittedName>
        <fullName evidence="1">Predicted protein</fullName>
    </submittedName>
</protein>
<gene>
    <name evidence="1" type="ORF">SSQG_06632</name>
</gene>
<accession>D9X5Y3</accession>
<evidence type="ECO:0000313" key="1">
    <source>
        <dbReference type="EMBL" id="EFL36113.1"/>
    </source>
</evidence>